<proteinExistence type="predicted"/>
<organism evidence="1 2">
    <name type="scientific">Solanum commersonii</name>
    <name type="common">Commerson's wild potato</name>
    <name type="synonym">Commerson's nightshade</name>
    <dbReference type="NCBI Taxonomy" id="4109"/>
    <lineage>
        <taxon>Eukaryota</taxon>
        <taxon>Viridiplantae</taxon>
        <taxon>Streptophyta</taxon>
        <taxon>Embryophyta</taxon>
        <taxon>Tracheophyta</taxon>
        <taxon>Spermatophyta</taxon>
        <taxon>Magnoliopsida</taxon>
        <taxon>eudicotyledons</taxon>
        <taxon>Gunneridae</taxon>
        <taxon>Pentapetalae</taxon>
        <taxon>asterids</taxon>
        <taxon>lamiids</taxon>
        <taxon>Solanales</taxon>
        <taxon>Solanaceae</taxon>
        <taxon>Solanoideae</taxon>
        <taxon>Solaneae</taxon>
        <taxon>Solanum</taxon>
    </lineage>
</organism>
<dbReference type="Proteomes" id="UP000824120">
    <property type="component" value="Chromosome 12"/>
</dbReference>
<sequence>MNNVYMPGVWSRNDLSCADSSLSMPHPRWILQKYTTFGESDTQPLSFLKSPSNIGNDLHPLRFLILFDVNCSQTSIINKQLQQACLNP</sequence>
<gene>
    <name evidence="1" type="ORF">H5410_059376</name>
</gene>
<name>A0A9J5W2D0_SOLCO</name>
<dbReference type="OrthoDB" id="1263665at2759"/>
<dbReference type="EMBL" id="JACXVP010000012">
    <property type="protein sequence ID" value="KAG5569610.1"/>
    <property type="molecule type" value="Genomic_DNA"/>
</dbReference>
<protein>
    <submittedName>
        <fullName evidence="1">Uncharacterized protein</fullName>
    </submittedName>
</protein>
<reference evidence="1 2" key="1">
    <citation type="submission" date="2020-09" db="EMBL/GenBank/DDBJ databases">
        <title>De no assembly of potato wild relative species, Solanum commersonii.</title>
        <authorList>
            <person name="Cho K."/>
        </authorList>
    </citation>
    <scope>NUCLEOTIDE SEQUENCE [LARGE SCALE GENOMIC DNA]</scope>
    <source>
        <strain evidence="1">LZ3.2</strain>
        <tissue evidence="1">Leaf</tissue>
    </source>
</reference>
<evidence type="ECO:0000313" key="2">
    <source>
        <dbReference type="Proteomes" id="UP000824120"/>
    </source>
</evidence>
<dbReference type="AlphaFoldDB" id="A0A9J5W2D0"/>
<keyword evidence="2" id="KW-1185">Reference proteome</keyword>
<evidence type="ECO:0000313" key="1">
    <source>
        <dbReference type="EMBL" id="KAG5569610.1"/>
    </source>
</evidence>
<accession>A0A9J5W2D0</accession>
<comment type="caution">
    <text evidence="1">The sequence shown here is derived from an EMBL/GenBank/DDBJ whole genome shotgun (WGS) entry which is preliminary data.</text>
</comment>